<dbReference type="Pfam" id="PF00890">
    <property type="entry name" value="FAD_binding_2"/>
    <property type="match status" value="1"/>
</dbReference>
<sequence>MLLLHQEWNMTETRYDVIVVGSGAAGGIAAKTLTDEGLSVLVIEAGRTLSDSDLKPPRGGKNDNIQLFPRIRATLSGQHIQSRVAFFRETLKHLFVNDRQHGYTTPKDAPFLWIRGRQTGGRLHTFGRVLFRWSDHDFRGASKGDGGVDWPFSYADLAPWYDRVETFLGIHGTRDGIETAPDGIMAQSTPLTPEERSFRTAVETRWPDRHVVPWRINPHNGSPLSSALRAAMAGGRLTVRPDTVVCEVLTDPASGRVTGVSHADRTTGERGVSQARAVVVCASPIESIRLLLNSRSRLHPKGLGNSSSLLGHYFMDQCPSLMFGRWPTSCREGKDEPLPTHTLFGTTGGLYVPRYENACEAHDPAFMRGYTFQGSIGRHPSEPGKDMPVTIMGFGEMLPYHDNAITLDPQRRDRWGVPLPHIRCVPHANERAMLHRQIRDCADMIEACGGQVDFWASPLGLREKGAGLYPDKPFPIRWFIRTMFPRSLTMGAAIHESGGARMGNDPATSVLNPFCQSWDVPNLFVTDASCFPTGGALGTTLTVMAVSMRACHHLAGALRAGRL</sequence>
<name>G2I304_KOMMN</name>
<dbReference type="SUPFAM" id="SSF51905">
    <property type="entry name" value="FAD/NAD(P)-binding domain"/>
    <property type="match status" value="1"/>
</dbReference>
<accession>G2I304</accession>
<evidence type="ECO:0000259" key="7">
    <source>
        <dbReference type="Pfam" id="PF05199"/>
    </source>
</evidence>
<keyword evidence="5" id="KW-0560">Oxidoreductase</keyword>
<evidence type="ECO:0000313" key="8">
    <source>
        <dbReference type="EMBL" id="BAK82609.1"/>
    </source>
</evidence>
<proteinExistence type="inferred from homology"/>
<gene>
    <name evidence="8" type="ordered locus">GLX_01970</name>
</gene>
<evidence type="ECO:0000256" key="5">
    <source>
        <dbReference type="ARBA" id="ARBA00023002"/>
    </source>
</evidence>
<dbReference type="STRING" id="634177.GLX_01970"/>
<evidence type="ECO:0000256" key="3">
    <source>
        <dbReference type="ARBA" id="ARBA00022630"/>
    </source>
</evidence>
<dbReference type="InterPro" id="IPR036188">
    <property type="entry name" value="FAD/NAD-bd_sf"/>
</dbReference>
<dbReference type="eggNOG" id="COG2303">
    <property type="taxonomic scope" value="Bacteria"/>
</dbReference>
<dbReference type="PATRIC" id="fig|634177.7.peg.211"/>
<dbReference type="PANTHER" id="PTHR42784:SF1">
    <property type="entry name" value="PYRANOSE 2-OXIDASE"/>
    <property type="match status" value="1"/>
</dbReference>
<comment type="cofactor">
    <cofactor evidence="1">
        <name>FAD</name>
        <dbReference type="ChEBI" id="CHEBI:57692"/>
    </cofactor>
</comment>
<dbReference type="Proteomes" id="UP000009044">
    <property type="component" value="Chromosome"/>
</dbReference>
<dbReference type="Gene3D" id="3.50.50.60">
    <property type="entry name" value="FAD/NAD(P)-binding domain"/>
    <property type="match status" value="2"/>
</dbReference>
<comment type="similarity">
    <text evidence="2">Belongs to the GMC oxidoreductase family.</text>
</comment>
<protein>
    <submittedName>
        <fullName evidence="8">Sorbitol dehydrogenase large subunit</fullName>
    </submittedName>
</protein>
<dbReference type="SUPFAM" id="SSF54373">
    <property type="entry name" value="FAD-linked reductases, C-terminal domain"/>
    <property type="match status" value="1"/>
</dbReference>
<feature type="domain" description="FAD-dependent oxidoreductase 2 FAD-binding" evidence="6">
    <location>
        <begin position="16"/>
        <end position="283"/>
    </location>
</feature>
<dbReference type="GO" id="GO:0016614">
    <property type="term" value="F:oxidoreductase activity, acting on CH-OH group of donors"/>
    <property type="evidence" value="ECO:0007669"/>
    <property type="project" value="InterPro"/>
</dbReference>
<evidence type="ECO:0000256" key="1">
    <source>
        <dbReference type="ARBA" id="ARBA00001974"/>
    </source>
</evidence>
<evidence type="ECO:0000256" key="2">
    <source>
        <dbReference type="ARBA" id="ARBA00010790"/>
    </source>
</evidence>
<evidence type="ECO:0000313" key="9">
    <source>
        <dbReference type="Proteomes" id="UP000009044"/>
    </source>
</evidence>
<dbReference type="PANTHER" id="PTHR42784">
    <property type="entry name" value="PYRANOSE 2-OXIDASE"/>
    <property type="match status" value="1"/>
</dbReference>
<organism evidence="8 9">
    <name type="scientific">Komagataeibacter medellinensis (strain NBRC 3288 / BCRC 11682 / LMG 1693 / Kondo 51)</name>
    <name type="common">Gluconacetobacter medellinensis</name>
    <dbReference type="NCBI Taxonomy" id="634177"/>
    <lineage>
        <taxon>Bacteria</taxon>
        <taxon>Pseudomonadati</taxon>
        <taxon>Pseudomonadota</taxon>
        <taxon>Alphaproteobacteria</taxon>
        <taxon>Acetobacterales</taxon>
        <taxon>Acetobacteraceae</taxon>
        <taxon>Komagataeibacter</taxon>
    </lineage>
</organism>
<feature type="domain" description="Glucose-methanol-choline oxidoreductase C-terminal" evidence="7">
    <location>
        <begin position="399"/>
        <end position="546"/>
    </location>
</feature>
<dbReference type="Pfam" id="PF05199">
    <property type="entry name" value="GMC_oxred_C"/>
    <property type="match status" value="1"/>
</dbReference>
<dbReference type="InterPro" id="IPR051473">
    <property type="entry name" value="P2Ox-like"/>
</dbReference>
<dbReference type="InterPro" id="IPR007867">
    <property type="entry name" value="GMC_OxRtase_C"/>
</dbReference>
<dbReference type="EMBL" id="AP012159">
    <property type="protein sequence ID" value="BAK82609.1"/>
    <property type="molecule type" value="Genomic_DNA"/>
</dbReference>
<dbReference type="InterPro" id="IPR003953">
    <property type="entry name" value="FAD-dep_OxRdtase_2_FAD-bd"/>
</dbReference>
<reference evidence="9" key="1">
    <citation type="journal article" date="2011" name="J. Bacteriol.">
        <title>Complete genome sequence of NBRC 3288, a unique cellulose-nonproducing strain of Gluconacetobacter xylinus isolated from vinegar.</title>
        <authorList>
            <person name="Ogino H."/>
            <person name="Azuma Y."/>
            <person name="Hosoyama A."/>
            <person name="Nakazawa H."/>
            <person name="Matsutani M."/>
            <person name="Hasegawa A."/>
            <person name="Otsuyama K."/>
            <person name="Matsushita K."/>
            <person name="Fujita N."/>
            <person name="Shirai M."/>
        </authorList>
    </citation>
    <scope>NUCLEOTIDE SEQUENCE [LARGE SCALE GENOMIC DNA]</scope>
    <source>
        <strain evidence="9">NBRC 3288 / BCRC 11682 / LMG 1693</strain>
    </source>
</reference>
<dbReference type="AlphaFoldDB" id="G2I304"/>
<evidence type="ECO:0000256" key="4">
    <source>
        <dbReference type="ARBA" id="ARBA00022827"/>
    </source>
</evidence>
<dbReference type="KEGG" id="gxy:GLX_01970"/>
<dbReference type="HOGENOM" id="CLU_008878_4_0_5"/>
<keyword evidence="4" id="KW-0274">FAD</keyword>
<keyword evidence="3" id="KW-0285">Flavoprotein</keyword>
<evidence type="ECO:0000259" key="6">
    <source>
        <dbReference type="Pfam" id="PF00890"/>
    </source>
</evidence>